<dbReference type="InterPro" id="IPR008271">
    <property type="entry name" value="Ser/Thr_kinase_AS"/>
</dbReference>
<reference evidence="13 14" key="1">
    <citation type="submission" date="2019-02" db="EMBL/GenBank/DDBJ databases">
        <title>Sequencing the genomes of 1000 actinobacteria strains.</title>
        <authorList>
            <person name="Klenk H.-P."/>
        </authorList>
    </citation>
    <scope>NUCLEOTIDE SEQUENCE [LARGE SCALE GENOMIC DNA]</scope>
    <source>
        <strain evidence="13 14">DSM 45162</strain>
    </source>
</reference>
<dbReference type="FunFam" id="3.30.200.20:FF:000035">
    <property type="entry name" value="Serine/threonine protein kinase Stk1"/>
    <property type="match status" value="1"/>
</dbReference>
<dbReference type="AlphaFoldDB" id="A0A4V2G7T4"/>
<evidence type="ECO:0000313" key="14">
    <source>
        <dbReference type="Proteomes" id="UP000292564"/>
    </source>
</evidence>
<gene>
    <name evidence="13" type="ORF">EV385_5770</name>
</gene>
<dbReference type="PANTHER" id="PTHR43289:SF6">
    <property type="entry name" value="SERINE_THREONINE-PROTEIN KINASE NEKL-3"/>
    <property type="match status" value="1"/>
</dbReference>
<dbReference type="PANTHER" id="PTHR43289">
    <property type="entry name" value="MITOGEN-ACTIVATED PROTEIN KINASE KINASE KINASE 20-RELATED"/>
    <property type="match status" value="1"/>
</dbReference>
<dbReference type="Pfam" id="PF00553">
    <property type="entry name" value="CBM_2"/>
    <property type="match status" value="1"/>
</dbReference>
<feature type="domain" description="Protein kinase" evidence="11">
    <location>
        <begin position="11"/>
        <end position="277"/>
    </location>
</feature>
<evidence type="ECO:0000256" key="9">
    <source>
        <dbReference type="PROSITE-ProRule" id="PRU10141"/>
    </source>
</evidence>
<dbReference type="CDD" id="cd14014">
    <property type="entry name" value="STKc_PknB_like"/>
    <property type="match status" value="1"/>
</dbReference>
<evidence type="ECO:0000256" key="8">
    <source>
        <dbReference type="ARBA" id="ARBA00048679"/>
    </source>
</evidence>
<dbReference type="EMBL" id="SHKY01000001">
    <property type="protein sequence ID" value="RZU53836.1"/>
    <property type="molecule type" value="Genomic_DNA"/>
</dbReference>
<dbReference type="Gene3D" id="2.60.40.290">
    <property type="match status" value="1"/>
</dbReference>
<feature type="binding site" evidence="9">
    <location>
        <position position="40"/>
    </location>
    <ligand>
        <name>ATP</name>
        <dbReference type="ChEBI" id="CHEBI:30616"/>
    </ligand>
</feature>
<dbReference type="InterPro" id="IPR008965">
    <property type="entry name" value="CBM2/CBM3_carb-bd_dom_sf"/>
</dbReference>
<comment type="catalytic activity">
    <reaction evidence="7">
        <text>L-threonyl-[protein] + ATP = O-phospho-L-threonyl-[protein] + ADP + H(+)</text>
        <dbReference type="Rhea" id="RHEA:46608"/>
        <dbReference type="Rhea" id="RHEA-COMP:11060"/>
        <dbReference type="Rhea" id="RHEA-COMP:11605"/>
        <dbReference type="ChEBI" id="CHEBI:15378"/>
        <dbReference type="ChEBI" id="CHEBI:30013"/>
        <dbReference type="ChEBI" id="CHEBI:30616"/>
        <dbReference type="ChEBI" id="CHEBI:61977"/>
        <dbReference type="ChEBI" id="CHEBI:456216"/>
        <dbReference type="EC" id="2.7.11.1"/>
    </reaction>
</comment>
<evidence type="ECO:0000256" key="1">
    <source>
        <dbReference type="ARBA" id="ARBA00012513"/>
    </source>
</evidence>
<dbReference type="GO" id="GO:0004674">
    <property type="term" value="F:protein serine/threonine kinase activity"/>
    <property type="evidence" value="ECO:0007669"/>
    <property type="project" value="UniProtKB-KW"/>
</dbReference>
<feature type="compositionally biased region" description="Basic residues" evidence="10">
    <location>
        <begin position="512"/>
        <end position="524"/>
    </location>
</feature>
<dbReference type="Pfam" id="PF00069">
    <property type="entry name" value="Pkinase"/>
    <property type="match status" value="1"/>
</dbReference>
<dbReference type="PROSITE" id="PS51173">
    <property type="entry name" value="CBM2"/>
    <property type="match status" value="1"/>
</dbReference>
<dbReference type="PROSITE" id="PS50011">
    <property type="entry name" value="PROTEIN_KINASE_DOM"/>
    <property type="match status" value="1"/>
</dbReference>
<evidence type="ECO:0000256" key="4">
    <source>
        <dbReference type="ARBA" id="ARBA00022741"/>
    </source>
</evidence>
<keyword evidence="4 9" id="KW-0547">Nucleotide-binding</keyword>
<dbReference type="InterPro" id="IPR017441">
    <property type="entry name" value="Protein_kinase_ATP_BS"/>
</dbReference>
<keyword evidence="3" id="KW-0808">Transferase</keyword>
<evidence type="ECO:0000256" key="3">
    <source>
        <dbReference type="ARBA" id="ARBA00022679"/>
    </source>
</evidence>
<keyword evidence="2" id="KW-0723">Serine/threonine-protein kinase</keyword>
<dbReference type="Gene3D" id="1.10.510.10">
    <property type="entry name" value="Transferase(Phosphotransferase) domain 1"/>
    <property type="match status" value="1"/>
</dbReference>
<dbReference type="InterPro" id="IPR000719">
    <property type="entry name" value="Prot_kinase_dom"/>
</dbReference>
<feature type="compositionally biased region" description="Basic and acidic residues" evidence="10">
    <location>
        <begin position="496"/>
        <end position="511"/>
    </location>
</feature>
<evidence type="ECO:0000256" key="6">
    <source>
        <dbReference type="ARBA" id="ARBA00022840"/>
    </source>
</evidence>
<dbReference type="GO" id="GO:0005524">
    <property type="term" value="F:ATP binding"/>
    <property type="evidence" value="ECO:0007669"/>
    <property type="project" value="UniProtKB-UniRule"/>
</dbReference>
<dbReference type="RefSeq" id="WP_130512284.1">
    <property type="nucleotide sequence ID" value="NZ_SHKY01000001.1"/>
</dbReference>
<accession>A0A4V2G7T4</accession>
<proteinExistence type="predicted"/>
<dbReference type="InterPro" id="IPR012291">
    <property type="entry name" value="CBM2_carb-bd_dom_sf"/>
</dbReference>
<dbReference type="PROSITE" id="PS00108">
    <property type="entry name" value="PROTEIN_KINASE_ST"/>
    <property type="match status" value="1"/>
</dbReference>
<dbReference type="GO" id="GO:0030247">
    <property type="term" value="F:polysaccharide binding"/>
    <property type="evidence" value="ECO:0007669"/>
    <property type="project" value="UniProtKB-UniRule"/>
</dbReference>
<sequence length="524" mass="55413">MDRGYVLDGRYRLVDRLGEGGMSVVWRAHDDVLGRDVAVKVLSPRLAADAPLVRRIHLEARAAAGLRHPNIVQVYDYGQQHSDDGRSFPYVVMELVEGRSLEQLLSGGALPWRVAVLVGAQVAAALAAAHDREIAHRDVKPSNVMVNGHGVKLVDFGISASIGDTDRPNGELLGTPAYLAPERLNGGPVHGATDVYALGLLLYRMLTGHLPWNASTTTEMLKAHLYHEPAALPRVDGLPPEVVKLCRRCLAKRPDARPAAAQAAATLGRVAGVLPSVLTPDAAGDAASRLLTEPPPADTVPHLSGLAPQAHSAPNTPARRRWRMPSRRGILVPLGAAVVLLPVAVFGPGRLGADSGNPDAARLTGPAAAAPANPPKPQCSVRYAMRHTGDGRFSTAVTIAQTGKTRVKNWRLTFTFPSEQHITRGWAAQWQQTGRSVQARGGTVEPHAAIPTGFDATYRNTASLPTRFQLNGTTCQAAFSVTVSTTPPAAAPPKGRTGDDDHGPGKSEGKSGKGKKKGKNSGPS</sequence>
<dbReference type="InterPro" id="IPR001919">
    <property type="entry name" value="CBD2"/>
</dbReference>
<dbReference type="GO" id="GO:0005975">
    <property type="term" value="P:carbohydrate metabolic process"/>
    <property type="evidence" value="ECO:0007669"/>
    <property type="project" value="InterPro"/>
</dbReference>
<protein>
    <recommendedName>
        <fullName evidence="1">non-specific serine/threonine protein kinase</fullName>
        <ecNumber evidence="1">2.7.11.1</ecNumber>
    </recommendedName>
</protein>
<dbReference type="Proteomes" id="UP000292564">
    <property type="component" value="Unassembled WGS sequence"/>
</dbReference>
<evidence type="ECO:0000256" key="2">
    <source>
        <dbReference type="ARBA" id="ARBA00022527"/>
    </source>
</evidence>
<organism evidence="13 14">
    <name type="scientific">Krasilnikovia cinnamomea</name>
    <dbReference type="NCBI Taxonomy" id="349313"/>
    <lineage>
        <taxon>Bacteria</taxon>
        <taxon>Bacillati</taxon>
        <taxon>Actinomycetota</taxon>
        <taxon>Actinomycetes</taxon>
        <taxon>Micromonosporales</taxon>
        <taxon>Micromonosporaceae</taxon>
        <taxon>Krasilnikovia</taxon>
    </lineage>
</organism>
<evidence type="ECO:0000256" key="7">
    <source>
        <dbReference type="ARBA" id="ARBA00047899"/>
    </source>
</evidence>
<keyword evidence="6 9" id="KW-0067">ATP-binding</keyword>
<dbReference type="SMART" id="SM00220">
    <property type="entry name" value="S_TKc"/>
    <property type="match status" value="1"/>
</dbReference>
<evidence type="ECO:0000313" key="13">
    <source>
        <dbReference type="EMBL" id="RZU53836.1"/>
    </source>
</evidence>
<dbReference type="PROSITE" id="PS00107">
    <property type="entry name" value="PROTEIN_KINASE_ATP"/>
    <property type="match status" value="1"/>
</dbReference>
<dbReference type="SMART" id="SM00637">
    <property type="entry name" value="CBD_II"/>
    <property type="match status" value="1"/>
</dbReference>
<dbReference type="OrthoDB" id="4408092at2"/>
<keyword evidence="14" id="KW-1185">Reference proteome</keyword>
<keyword evidence="5 13" id="KW-0418">Kinase</keyword>
<evidence type="ECO:0000256" key="10">
    <source>
        <dbReference type="SAM" id="MobiDB-lite"/>
    </source>
</evidence>
<dbReference type="GO" id="GO:0004553">
    <property type="term" value="F:hydrolase activity, hydrolyzing O-glycosyl compounds"/>
    <property type="evidence" value="ECO:0007669"/>
    <property type="project" value="InterPro"/>
</dbReference>
<dbReference type="SUPFAM" id="SSF56112">
    <property type="entry name" value="Protein kinase-like (PK-like)"/>
    <property type="match status" value="1"/>
</dbReference>
<feature type="region of interest" description="Disordered" evidence="10">
    <location>
        <begin position="484"/>
        <end position="524"/>
    </location>
</feature>
<dbReference type="InterPro" id="IPR011009">
    <property type="entry name" value="Kinase-like_dom_sf"/>
</dbReference>
<dbReference type="Gene3D" id="3.30.200.20">
    <property type="entry name" value="Phosphorylase Kinase, domain 1"/>
    <property type="match status" value="1"/>
</dbReference>
<dbReference type="SUPFAM" id="SSF49384">
    <property type="entry name" value="Carbohydrate-binding domain"/>
    <property type="match status" value="1"/>
</dbReference>
<evidence type="ECO:0000256" key="5">
    <source>
        <dbReference type="ARBA" id="ARBA00022777"/>
    </source>
</evidence>
<evidence type="ECO:0000259" key="12">
    <source>
        <dbReference type="PROSITE" id="PS51173"/>
    </source>
</evidence>
<dbReference type="EC" id="2.7.11.1" evidence="1"/>
<comment type="catalytic activity">
    <reaction evidence="8">
        <text>L-seryl-[protein] + ATP = O-phospho-L-seryl-[protein] + ADP + H(+)</text>
        <dbReference type="Rhea" id="RHEA:17989"/>
        <dbReference type="Rhea" id="RHEA-COMP:9863"/>
        <dbReference type="Rhea" id="RHEA-COMP:11604"/>
        <dbReference type="ChEBI" id="CHEBI:15378"/>
        <dbReference type="ChEBI" id="CHEBI:29999"/>
        <dbReference type="ChEBI" id="CHEBI:30616"/>
        <dbReference type="ChEBI" id="CHEBI:83421"/>
        <dbReference type="ChEBI" id="CHEBI:456216"/>
        <dbReference type="EC" id="2.7.11.1"/>
    </reaction>
</comment>
<evidence type="ECO:0000259" key="11">
    <source>
        <dbReference type="PROSITE" id="PS50011"/>
    </source>
</evidence>
<feature type="domain" description="CBM2" evidence="12">
    <location>
        <begin position="372"/>
        <end position="478"/>
    </location>
</feature>
<comment type="caution">
    <text evidence="13">The sequence shown here is derived from an EMBL/GenBank/DDBJ whole genome shotgun (WGS) entry which is preliminary data.</text>
</comment>
<feature type="region of interest" description="Disordered" evidence="10">
    <location>
        <begin position="288"/>
        <end position="319"/>
    </location>
</feature>
<name>A0A4V2G7T4_9ACTN</name>